<feature type="region of interest" description="Disordered" evidence="1">
    <location>
        <begin position="1"/>
        <end position="168"/>
    </location>
</feature>
<feature type="compositionally biased region" description="Basic and acidic residues" evidence="1">
    <location>
        <begin position="100"/>
        <end position="109"/>
    </location>
</feature>
<feature type="compositionally biased region" description="Basic and acidic residues" evidence="1">
    <location>
        <begin position="147"/>
        <end position="160"/>
    </location>
</feature>
<reference evidence="2 3" key="1">
    <citation type="submission" date="2014-10" db="EMBL/GenBank/DDBJ databases">
        <title>Draft genome of the hookworm Ancylostoma caninum.</title>
        <authorList>
            <person name="Mitreva M."/>
        </authorList>
    </citation>
    <scope>NUCLEOTIDE SEQUENCE [LARGE SCALE GENOMIC DNA]</scope>
    <source>
        <strain evidence="2 3">Baltimore</strain>
    </source>
</reference>
<comment type="caution">
    <text evidence="2">The sequence shown here is derived from an EMBL/GenBank/DDBJ whole genome shotgun (WGS) entry which is preliminary data.</text>
</comment>
<dbReference type="AlphaFoldDB" id="A0A368GDL9"/>
<sequence>MFGIVHVKTSSISQEADSSAAADANCAESTFELDVNSNYNDEEKEPLADISEVVQGEDEEGHENGTEETAEVDDEHDTKQLDSEDVNTHDNKTPEPPVSFDKEPADKVPADAVPQPQVRNYHLESDTDSLTGLTRPDFQMPTRKRTEKKERSKKPEDEHRRGSRRSKRVYIHYLTIT</sequence>
<name>A0A368GDL9_ANCCA</name>
<feature type="compositionally biased region" description="Low complexity" evidence="1">
    <location>
        <begin position="10"/>
        <end position="29"/>
    </location>
</feature>
<evidence type="ECO:0000256" key="1">
    <source>
        <dbReference type="SAM" id="MobiDB-lite"/>
    </source>
</evidence>
<dbReference type="EMBL" id="JOJR01000191">
    <property type="protein sequence ID" value="RCN42503.1"/>
    <property type="molecule type" value="Genomic_DNA"/>
</dbReference>
<dbReference type="OrthoDB" id="5877193at2759"/>
<accession>A0A368GDL9</accession>
<proteinExistence type="predicted"/>
<dbReference type="Proteomes" id="UP000252519">
    <property type="component" value="Unassembled WGS sequence"/>
</dbReference>
<evidence type="ECO:0000313" key="3">
    <source>
        <dbReference type="Proteomes" id="UP000252519"/>
    </source>
</evidence>
<evidence type="ECO:0000313" key="2">
    <source>
        <dbReference type="EMBL" id="RCN42503.1"/>
    </source>
</evidence>
<feature type="compositionally biased region" description="Acidic residues" evidence="1">
    <location>
        <begin position="55"/>
        <end position="75"/>
    </location>
</feature>
<organism evidence="2 3">
    <name type="scientific">Ancylostoma caninum</name>
    <name type="common">Dog hookworm</name>
    <dbReference type="NCBI Taxonomy" id="29170"/>
    <lineage>
        <taxon>Eukaryota</taxon>
        <taxon>Metazoa</taxon>
        <taxon>Ecdysozoa</taxon>
        <taxon>Nematoda</taxon>
        <taxon>Chromadorea</taxon>
        <taxon>Rhabditida</taxon>
        <taxon>Rhabditina</taxon>
        <taxon>Rhabditomorpha</taxon>
        <taxon>Strongyloidea</taxon>
        <taxon>Ancylostomatidae</taxon>
        <taxon>Ancylostomatinae</taxon>
        <taxon>Ancylostoma</taxon>
    </lineage>
</organism>
<protein>
    <submittedName>
        <fullName evidence="2">Uncharacterized protein</fullName>
    </submittedName>
</protein>
<gene>
    <name evidence="2" type="ORF">ANCCAN_11538</name>
</gene>
<keyword evidence="3" id="KW-1185">Reference proteome</keyword>
<feature type="compositionally biased region" description="Basic and acidic residues" evidence="1">
    <location>
        <begin position="76"/>
        <end position="93"/>
    </location>
</feature>